<evidence type="ECO:0000256" key="8">
    <source>
        <dbReference type="SAM" id="MobiDB-lite"/>
    </source>
</evidence>
<dbReference type="InterPro" id="IPR004358">
    <property type="entry name" value="Sig_transdc_His_kin-like_C"/>
</dbReference>
<dbReference type="InterPro" id="IPR001789">
    <property type="entry name" value="Sig_transdc_resp-reg_receiver"/>
</dbReference>
<keyword evidence="13" id="KW-1185">Reference proteome</keyword>
<dbReference type="SUPFAM" id="SSF55785">
    <property type="entry name" value="PYP-like sensor domain (PAS domain)"/>
    <property type="match status" value="2"/>
</dbReference>
<dbReference type="HOGENOM" id="CLU_000445_114_75_5"/>
<sequence length="672" mass="71125">MLPDSPQPDPPLTVQDLLDSLDDDLMVVDGAGRVISTGRRGAARLGLTDKAQALGCDPFALLPPDVATGRRSALARVVACCVAETLEDRHDGHWWSVRMIPLIERAAAGRPESRAEDRLARAVILRIRDVTGTRALALALGDSEERFRGTFDAAGHGMALIDTEGHFRMVNPMLRALLGIDAAHPGDLAAVVFPGDIKIAIDMIRRLAAEIEPSLTVRLRFVGADGATVWGLVSATLQRPRVGERAYVVMHLRDITQEQLAEGRLRAAKEEADRASRAKTRFLAAASHDLRQPLQALNMFISVLAGRENDPWRAAIIGKIEKTADALTALLDTLLDISKLDAGLMRCEPRDVMIGGLLARLSEEFQPLAVSRGLALRAVASSAAVHADPALVEIVLRNFLGNALRYTPSGRVLVGARRRGDGVEIQVLDTGPGIAPEQHGLIFEDFHQVENPAREKGEGLGLGLAIVKRVALLLGARVGVRSLPGRGSCFTIRLPGPQGRAIERPEDGLLGVSAQAARGLTVLLIDDDPAVLDGLTLVLEAWDCEVLAFADLDGLREGLGSGGFLAAPDVILSDFRLGKGENGVEAVRLVRDHFAQAVPALLLTGDTAPQRLREADASGLPLLHKPVKPEVLRGALADVIAGGLTLDDGLPGGEGADPRAVGPPGGGAGGGP</sequence>
<dbReference type="PhylomeDB" id="Q2RMU5"/>
<keyword evidence="6" id="KW-0902">Two-component regulatory system</keyword>
<keyword evidence="3 7" id="KW-0597">Phosphoprotein</keyword>
<dbReference type="SUPFAM" id="SSF52172">
    <property type="entry name" value="CheY-like"/>
    <property type="match status" value="1"/>
</dbReference>
<evidence type="ECO:0000256" key="3">
    <source>
        <dbReference type="ARBA" id="ARBA00022553"/>
    </source>
</evidence>
<dbReference type="PATRIC" id="fig|269796.9.peg.3880"/>
<evidence type="ECO:0000256" key="4">
    <source>
        <dbReference type="ARBA" id="ARBA00022679"/>
    </source>
</evidence>
<evidence type="ECO:0000256" key="2">
    <source>
        <dbReference type="ARBA" id="ARBA00012438"/>
    </source>
</evidence>
<dbReference type="Pfam" id="PF00512">
    <property type="entry name" value="HisKA"/>
    <property type="match status" value="1"/>
</dbReference>
<dbReference type="Proteomes" id="UP000001929">
    <property type="component" value="Chromosome"/>
</dbReference>
<feature type="region of interest" description="Disordered" evidence="8">
    <location>
        <begin position="650"/>
        <end position="672"/>
    </location>
</feature>
<dbReference type="PROSITE" id="PS50110">
    <property type="entry name" value="RESPONSE_REGULATORY"/>
    <property type="match status" value="1"/>
</dbReference>
<gene>
    <name evidence="12" type="ordered locus">Rru_A3756</name>
</gene>
<dbReference type="SMART" id="SM00387">
    <property type="entry name" value="HATPase_c"/>
    <property type="match status" value="1"/>
</dbReference>
<feature type="domain" description="Histidine kinase" evidence="9">
    <location>
        <begin position="285"/>
        <end position="498"/>
    </location>
</feature>
<dbReference type="GO" id="GO:0000155">
    <property type="term" value="F:phosphorelay sensor kinase activity"/>
    <property type="evidence" value="ECO:0007669"/>
    <property type="project" value="InterPro"/>
</dbReference>
<organism evidence="12 13">
    <name type="scientific">Rhodospirillum rubrum (strain ATCC 11170 / ATH 1.1.1 / DSM 467 / LMG 4362 / NCIMB 8255 / S1)</name>
    <dbReference type="NCBI Taxonomy" id="269796"/>
    <lineage>
        <taxon>Bacteria</taxon>
        <taxon>Pseudomonadati</taxon>
        <taxon>Pseudomonadota</taxon>
        <taxon>Alphaproteobacteria</taxon>
        <taxon>Rhodospirillales</taxon>
        <taxon>Rhodospirillaceae</taxon>
        <taxon>Rhodospirillum</taxon>
    </lineage>
</organism>
<evidence type="ECO:0000259" key="9">
    <source>
        <dbReference type="PROSITE" id="PS50109"/>
    </source>
</evidence>
<evidence type="ECO:0000256" key="5">
    <source>
        <dbReference type="ARBA" id="ARBA00022777"/>
    </source>
</evidence>
<dbReference type="PROSITE" id="PS50109">
    <property type="entry name" value="HIS_KIN"/>
    <property type="match status" value="1"/>
</dbReference>
<evidence type="ECO:0000256" key="7">
    <source>
        <dbReference type="PROSITE-ProRule" id="PRU00169"/>
    </source>
</evidence>
<dbReference type="SUPFAM" id="SSF47384">
    <property type="entry name" value="Homodimeric domain of signal transducing histidine kinase"/>
    <property type="match status" value="1"/>
</dbReference>
<dbReference type="STRING" id="269796.Rru_A3756"/>
<dbReference type="PROSITE" id="PS50113">
    <property type="entry name" value="PAC"/>
    <property type="match status" value="1"/>
</dbReference>
<dbReference type="InterPro" id="IPR003594">
    <property type="entry name" value="HATPase_dom"/>
</dbReference>
<dbReference type="InterPro" id="IPR003661">
    <property type="entry name" value="HisK_dim/P_dom"/>
</dbReference>
<dbReference type="Pfam" id="PF00072">
    <property type="entry name" value="Response_reg"/>
    <property type="match status" value="1"/>
</dbReference>
<dbReference type="KEGG" id="rru:Rru_A3756"/>
<dbReference type="eggNOG" id="COG2205">
    <property type="taxonomic scope" value="Bacteria"/>
</dbReference>
<dbReference type="EnsemblBacteria" id="ABC24550">
    <property type="protein sequence ID" value="ABC24550"/>
    <property type="gene ID" value="Rru_A3756"/>
</dbReference>
<reference evidence="12 13" key="1">
    <citation type="journal article" date="2011" name="Stand. Genomic Sci.">
        <title>Complete genome sequence of Rhodospirillum rubrum type strain (S1).</title>
        <authorList>
            <person name="Munk A.C."/>
            <person name="Copeland A."/>
            <person name="Lucas S."/>
            <person name="Lapidus A."/>
            <person name="Del Rio T.G."/>
            <person name="Barry K."/>
            <person name="Detter J.C."/>
            <person name="Hammon N."/>
            <person name="Israni S."/>
            <person name="Pitluck S."/>
            <person name="Brettin T."/>
            <person name="Bruce D."/>
            <person name="Han C."/>
            <person name="Tapia R."/>
            <person name="Gilna P."/>
            <person name="Schmutz J."/>
            <person name="Larimer F."/>
            <person name="Land M."/>
            <person name="Kyrpides N.C."/>
            <person name="Mavromatis K."/>
            <person name="Richardson P."/>
            <person name="Rohde M."/>
            <person name="Goker M."/>
            <person name="Klenk H.P."/>
            <person name="Zhang Y."/>
            <person name="Roberts G.P."/>
            <person name="Reslewic S."/>
            <person name="Schwartz D.C."/>
        </authorList>
    </citation>
    <scope>NUCLEOTIDE SEQUENCE [LARGE SCALE GENOMIC DNA]</scope>
    <source>
        <strain evidence="13">ATCC 11170 / ATH 1.1.1 / DSM 467 / LMG 4362 / NCIMB 8255 / S1</strain>
    </source>
</reference>
<dbReference type="Pfam" id="PF13188">
    <property type="entry name" value="PAS_8"/>
    <property type="match status" value="1"/>
</dbReference>
<evidence type="ECO:0000313" key="12">
    <source>
        <dbReference type="EMBL" id="ABC24550.1"/>
    </source>
</evidence>
<feature type="modified residue" description="4-aspartylphosphate" evidence="7">
    <location>
        <position position="574"/>
    </location>
</feature>
<dbReference type="EC" id="2.7.13.3" evidence="2"/>
<dbReference type="RefSeq" id="WP_011391503.1">
    <property type="nucleotide sequence ID" value="NC_007643.1"/>
</dbReference>
<feature type="compositionally biased region" description="Gly residues" evidence="8">
    <location>
        <begin position="663"/>
        <end position="672"/>
    </location>
</feature>
<keyword evidence="4 12" id="KW-0808">Transferase</keyword>
<dbReference type="InterPro" id="IPR013656">
    <property type="entry name" value="PAS_4"/>
</dbReference>
<dbReference type="SMART" id="SM00448">
    <property type="entry name" value="REC"/>
    <property type="match status" value="1"/>
</dbReference>
<dbReference type="CDD" id="cd00082">
    <property type="entry name" value="HisKA"/>
    <property type="match status" value="1"/>
</dbReference>
<dbReference type="InterPro" id="IPR000700">
    <property type="entry name" value="PAS-assoc_C"/>
</dbReference>
<dbReference type="Pfam" id="PF02518">
    <property type="entry name" value="HATPase_c"/>
    <property type="match status" value="1"/>
</dbReference>
<dbReference type="InterPro" id="IPR011006">
    <property type="entry name" value="CheY-like_superfamily"/>
</dbReference>
<evidence type="ECO:0000256" key="1">
    <source>
        <dbReference type="ARBA" id="ARBA00000085"/>
    </source>
</evidence>
<evidence type="ECO:0000259" key="10">
    <source>
        <dbReference type="PROSITE" id="PS50110"/>
    </source>
</evidence>
<comment type="catalytic activity">
    <reaction evidence="1">
        <text>ATP + protein L-histidine = ADP + protein N-phospho-L-histidine.</text>
        <dbReference type="EC" id="2.7.13.3"/>
    </reaction>
</comment>
<dbReference type="Gene3D" id="3.30.450.20">
    <property type="entry name" value="PAS domain"/>
    <property type="match status" value="2"/>
</dbReference>
<dbReference type="InterPro" id="IPR035965">
    <property type="entry name" value="PAS-like_dom_sf"/>
</dbReference>
<dbReference type="InterPro" id="IPR050736">
    <property type="entry name" value="Sensor_HK_Regulatory"/>
</dbReference>
<protein>
    <recommendedName>
        <fullName evidence="2">histidine kinase</fullName>
        <ecNumber evidence="2">2.7.13.3</ecNumber>
    </recommendedName>
</protein>
<proteinExistence type="predicted"/>
<dbReference type="SMART" id="SM00388">
    <property type="entry name" value="HisKA"/>
    <property type="match status" value="1"/>
</dbReference>
<dbReference type="InterPro" id="IPR000014">
    <property type="entry name" value="PAS"/>
</dbReference>
<dbReference type="InterPro" id="IPR036890">
    <property type="entry name" value="HATPase_C_sf"/>
</dbReference>
<evidence type="ECO:0000256" key="6">
    <source>
        <dbReference type="ARBA" id="ARBA00023012"/>
    </source>
</evidence>
<dbReference type="PANTHER" id="PTHR43711">
    <property type="entry name" value="TWO-COMPONENT HISTIDINE KINASE"/>
    <property type="match status" value="1"/>
</dbReference>
<dbReference type="Pfam" id="PF08448">
    <property type="entry name" value="PAS_4"/>
    <property type="match status" value="1"/>
</dbReference>
<dbReference type="SMART" id="SM00086">
    <property type="entry name" value="PAC"/>
    <property type="match status" value="1"/>
</dbReference>
<dbReference type="AlphaFoldDB" id="Q2RMU5"/>
<evidence type="ECO:0000259" key="11">
    <source>
        <dbReference type="PROSITE" id="PS50113"/>
    </source>
</evidence>
<evidence type="ECO:0000313" key="13">
    <source>
        <dbReference type="Proteomes" id="UP000001929"/>
    </source>
</evidence>
<dbReference type="InterPro" id="IPR036097">
    <property type="entry name" value="HisK_dim/P_sf"/>
</dbReference>
<dbReference type="Gene3D" id="3.40.50.2300">
    <property type="match status" value="1"/>
</dbReference>
<keyword evidence="5 12" id="KW-0418">Kinase</keyword>
<dbReference type="InterPro" id="IPR005467">
    <property type="entry name" value="His_kinase_dom"/>
</dbReference>
<dbReference type="EMBL" id="CP000230">
    <property type="protein sequence ID" value="ABC24550.1"/>
    <property type="molecule type" value="Genomic_DNA"/>
</dbReference>
<dbReference type="Gene3D" id="1.10.287.130">
    <property type="match status" value="1"/>
</dbReference>
<dbReference type="CDD" id="cd00130">
    <property type="entry name" value="PAS"/>
    <property type="match status" value="1"/>
</dbReference>
<feature type="domain" description="PAC" evidence="11">
    <location>
        <begin position="215"/>
        <end position="267"/>
    </location>
</feature>
<feature type="domain" description="Response regulatory" evidence="10">
    <location>
        <begin position="521"/>
        <end position="640"/>
    </location>
</feature>
<dbReference type="SUPFAM" id="SSF55874">
    <property type="entry name" value="ATPase domain of HSP90 chaperone/DNA topoisomerase II/histidine kinase"/>
    <property type="match status" value="1"/>
</dbReference>
<dbReference type="InterPro" id="IPR001610">
    <property type="entry name" value="PAC"/>
</dbReference>
<name>Q2RMU5_RHORT</name>
<accession>Q2RMU5</accession>
<dbReference type="PRINTS" id="PR00344">
    <property type="entry name" value="BCTRLSENSOR"/>
</dbReference>
<dbReference type="PANTHER" id="PTHR43711:SF26">
    <property type="entry name" value="SENSOR HISTIDINE KINASE RCSC"/>
    <property type="match status" value="1"/>
</dbReference>
<dbReference type="NCBIfam" id="TIGR00229">
    <property type="entry name" value="sensory_box"/>
    <property type="match status" value="1"/>
</dbReference>
<dbReference type="FunFam" id="3.30.565.10:FF:000049">
    <property type="entry name" value="Two-component sensor histidine kinase"/>
    <property type="match status" value="1"/>
</dbReference>
<dbReference type="CDD" id="cd00156">
    <property type="entry name" value="REC"/>
    <property type="match status" value="1"/>
</dbReference>
<dbReference type="Gene3D" id="3.30.565.10">
    <property type="entry name" value="Histidine kinase-like ATPase, C-terminal domain"/>
    <property type="match status" value="1"/>
</dbReference>